<organism evidence="1 2">
    <name type="scientific">Streblomastix strix</name>
    <dbReference type="NCBI Taxonomy" id="222440"/>
    <lineage>
        <taxon>Eukaryota</taxon>
        <taxon>Metamonada</taxon>
        <taxon>Preaxostyla</taxon>
        <taxon>Oxymonadida</taxon>
        <taxon>Streblomastigidae</taxon>
        <taxon>Streblomastix</taxon>
    </lineage>
</organism>
<gene>
    <name evidence="1" type="ORF">EZS28_021907</name>
</gene>
<reference evidence="1 2" key="1">
    <citation type="submission" date="2019-03" db="EMBL/GenBank/DDBJ databases">
        <title>Single cell metagenomics reveals metabolic interactions within the superorganism composed of flagellate Streblomastix strix and complex community of Bacteroidetes bacteria on its surface.</title>
        <authorList>
            <person name="Treitli S.C."/>
            <person name="Kolisko M."/>
            <person name="Husnik F."/>
            <person name="Keeling P."/>
            <person name="Hampl V."/>
        </authorList>
    </citation>
    <scope>NUCLEOTIDE SEQUENCE [LARGE SCALE GENOMIC DNA]</scope>
    <source>
        <strain evidence="1">ST1C</strain>
    </source>
</reference>
<evidence type="ECO:0000313" key="1">
    <source>
        <dbReference type="EMBL" id="KAA6382567.1"/>
    </source>
</evidence>
<evidence type="ECO:0000313" key="2">
    <source>
        <dbReference type="Proteomes" id="UP000324800"/>
    </source>
</evidence>
<comment type="caution">
    <text evidence="1">The sequence shown here is derived from an EMBL/GenBank/DDBJ whole genome shotgun (WGS) entry which is preliminary data.</text>
</comment>
<name>A0A5J4VIU1_9EUKA</name>
<dbReference type="AlphaFoldDB" id="A0A5J4VIU1"/>
<proteinExistence type="predicted"/>
<accession>A0A5J4VIU1</accession>
<dbReference type="Proteomes" id="UP000324800">
    <property type="component" value="Unassembled WGS sequence"/>
</dbReference>
<sequence length="292" mass="32797">MFDINTDKTDIYTKTETDTLFEYKTDKFGLINSYSKTDDDAFLLLKADKHDTFSKTETETLLDTKANVADIMNSYYMTKDDVLLLLKADKSDTYIKTEADVLLDVKADKTELIDSYSKTEDDALLLLKADKSELIDSYSKTEDDALSLFKANFEDLTNYVDSTSAQSITAQKQFGIISVSSISKQSKNDASILLAGGGDMLVSSLVTQQYFQEVRDIASEKSKAYVYSTQVELNDWMVIQENVAKLVIVDNLYIVDKEVTDYWCDRTDLKILETEVSDMSNVITTLGSATGE</sequence>
<dbReference type="EMBL" id="SNRW01006713">
    <property type="protein sequence ID" value="KAA6382567.1"/>
    <property type="molecule type" value="Genomic_DNA"/>
</dbReference>
<protein>
    <submittedName>
        <fullName evidence="1">Uncharacterized protein</fullName>
    </submittedName>
</protein>